<dbReference type="EMBL" id="KE561064">
    <property type="protein sequence ID" value="EPZ33370.1"/>
    <property type="molecule type" value="Genomic_DNA"/>
</dbReference>
<dbReference type="PROSITE" id="PS00108">
    <property type="entry name" value="PROTEIN_KINASE_ST"/>
    <property type="match status" value="1"/>
</dbReference>
<dbReference type="PROSITE" id="PS00107">
    <property type="entry name" value="PROTEIN_KINASE_ATP"/>
    <property type="match status" value="1"/>
</dbReference>
<reference evidence="6 8" key="1">
    <citation type="journal article" date="2013" name="Curr. Biol.">
        <title>Shared signatures of parasitism and phylogenomics unite Cryptomycota and microsporidia.</title>
        <authorList>
            <person name="James T.Y."/>
            <person name="Pelin A."/>
            <person name="Bonen L."/>
            <person name="Ahrendt S."/>
            <person name="Sain D."/>
            <person name="Corradi N."/>
            <person name="Stajich J.E."/>
        </authorList>
    </citation>
    <scope>NUCLEOTIDE SEQUENCE [LARGE SCALE GENOMIC DNA]</scope>
    <source>
        <strain evidence="6 8">CSF55</strain>
        <strain evidence="6 8">CSF55</strain>
    </source>
</reference>
<dbReference type="STRING" id="988480.A0A075AT71"/>
<reference evidence="9" key="2">
    <citation type="journal article" date="2018" name="Nat. Microbiol.">
        <title>Leveraging single-cell genomics to expand the fungal tree of life.</title>
        <authorList>
            <person name="Ahrendt S.R."/>
            <person name="Quandt C.A."/>
            <person name="Ciobanu D."/>
            <person name="Clum A."/>
            <person name="Salamov A."/>
            <person name="Andreopoulos B."/>
            <person name="Cheng J.F."/>
            <person name="Woyke T."/>
            <person name="Pelin A."/>
            <person name="Henrissat B."/>
            <person name="Reynolds N.K."/>
            <person name="Benny G.L."/>
            <person name="Smith M.E."/>
            <person name="James T.Y."/>
            <person name="Grigoriev I.V."/>
        </authorList>
    </citation>
    <scope>NUCLEOTIDE SEQUENCE [LARGE SCALE GENOMIC DNA]</scope>
    <source>
        <strain evidence="9">CSF55</strain>
    </source>
</reference>
<comment type="similarity">
    <text evidence="4">Belongs to the protein kinase superfamily.</text>
</comment>
<dbReference type="Gene3D" id="1.10.510.10">
    <property type="entry name" value="Transferase(Phosphotransferase) domain 1"/>
    <property type="match status" value="1"/>
</dbReference>
<evidence type="ECO:0000313" key="6">
    <source>
        <dbReference type="EMBL" id="EPZ33370.1"/>
    </source>
</evidence>
<keyword evidence="8" id="KW-1185">Reference proteome</keyword>
<dbReference type="PROSITE" id="PS50011">
    <property type="entry name" value="PROTEIN_KINASE_DOM"/>
    <property type="match status" value="1"/>
</dbReference>
<dbReference type="PANTHER" id="PTHR24347">
    <property type="entry name" value="SERINE/THREONINE-PROTEIN KINASE"/>
    <property type="match status" value="1"/>
</dbReference>
<dbReference type="Proteomes" id="UP000281549">
    <property type="component" value="Unassembled WGS sequence"/>
</dbReference>
<organism evidence="6 8">
    <name type="scientific">Rozella allomycis (strain CSF55)</name>
    <dbReference type="NCBI Taxonomy" id="988480"/>
    <lineage>
        <taxon>Eukaryota</taxon>
        <taxon>Fungi</taxon>
        <taxon>Fungi incertae sedis</taxon>
        <taxon>Cryptomycota</taxon>
        <taxon>Cryptomycota incertae sedis</taxon>
        <taxon>Rozella</taxon>
    </lineage>
</organism>
<dbReference type="AlphaFoldDB" id="A0A075AT71"/>
<dbReference type="HOGENOM" id="CLU_731880_0_0_1"/>
<evidence type="ECO:0000256" key="3">
    <source>
        <dbReference type="PROSITE-ProRule" id="PRU10141"/>
    </source>
</evidence>
<proteinExistence type="inferred from homology"/>
<dbReference type="GO" id="GO:0004674">
    <property type="term" value="F:protein serine/threonine kinase activity"/>
    <property type="evidence" value="ECO:0007669"/>
    <property type="project" value="UniProtKB-KW"/>
</dbReference>
<reference evidence="7" key="3">
    <citation type="submission" date="2018-08" db="EMBL/GenBank/DDBJ databases">
        <title>Leveraging single-cell genomics to expand the Fungal Tree of Life.</title>
        <authorList>
            <consortium name="DOE Joint Genome Institute"/>
            <person name="Ahrendt S.R."/>
            <person name="Quandt C.A."/>
            <person name="Ciobanu D."/>
            <person name="Clum A."/>
            <person name="Salamov A."/>
            <person name="Andreopoulos B."/>
            <person name="Cheng J.-F."/>
            <person name="Woyke T."/>
            <person name="Pelin A."/>
            <person name="Henrissat B."/>
            <person name="Reynolds N."/>
            <person name="Benny G.L."/>
            <person name="Smith M.E."/>
            <person name="James T.Y."/>
            <person name="Grigoriev I.V."/>
        </authorList>
    </citation>
    <scope>NUCLEOTIDE SEQUENCE</scope>
    <source>
        <strain evidence="7">CSF55</strain>
    </source>
</reference>
<dbReference type="CDD" id="cd00180">
    <property type="entry name" value="PKc"/>
    <property type="match status" value="1"/>
</dbReference>
<evidence type="ECO:0000256" key="4">
    <source>
        <dbReference type="RuleBase" id="RU000304"/>
    </source>
</evidence>
<evidence type="ECO:0000256" key="1">
    <source>
        <dbReference type="ARBA" id="ARBA00022741"/>
    </source>
</evidence>
<feature type="domain" description="Protein kinase" evidence="5">
    <location>
        <begin position="43"/>
        <end position="371"/>
    </location>
</feature>
<sequence length="378" mass="42908">MDLFTYQQNSISKLLPHSYDEQELNRAIPRTEYSEKPRVSLSLNRNKRLGIGRYATVYEGDLNYKSESIRCACKVFSDEDGEDCYVMAIGEILMLRRFTDCPFILQVLAVIEEKTWTGSMELNRLTKQYFLESEMNNLSFSELLNSDDSAFEESIAAMKLVGRKQSKLVLALPLAEQGDLWNLMQNKPETFTRDYVYQCTYQLAQAVATIHAQGVVHHDIKPQNVLVNNDGSLMLSDFSNACVVDKETLMLYDGLGRGTTAFCAPEIFSRKEGYDFAVDIYSLGVLLFTLLNGQMPFSNVAHPPSMINAIKKGFWAYHTPPGYYGDMVKILDGTSLMDEEPLFLWIQMCTQVKATDRPTADQLVKMIEKNIPESAMNK</sequence>
<evidence type="ECO:0000313" key="8">
    <source>
        <dbReference type="Proteomes" id="UP000030755"/>
    </source>
</evidence>
<evidence type="ECO:0000313" key="9">
    <source>
        <dbReference type="Proteomes" id="UP000281549"/>
    </source>
</evidence>
<feature type="binding site" evidence="3">
    <location>
        <position position="74"/>
    </location>
    <ligand>
        <name>ATP</name>
        <dbReference type="ChEBI" id="CHEBI:30616"/>
    </ligand>
</feature>
<dbReference type="Gene3D" id="3.30.200.20">
    <property type="entry name" value="Phosphorylase Kinase, domain 1"/>
    <property type="match status" value="1"/>
</dbReference>
<dbReference type="SMART" id="SM00220">
    <property type="entry name" value="S_TKc"/>
    <property type="match status" value="1"/>
</dbReference>
<dbReference type="OrthoDB" id="4062651at2759"/>
<dbReference type="SUPFAM" id="SSF56112">
    <property type="entry name" value="Protein kinase-like (PK-like)"/>
    <property type="match status" value="1"/>
</dbReference>
<keyword evidence="4" id="KW-0723">Serine/threonine-protein kinase</keyword>
<dbReference type="GO" id="GO:0005524">
    <property type="term" value="F:ATP binding"/>
    <property type="evidence" value="ECO:0007669"/>
    <property type="project" value="UniProtKB-UniRule"/>
</dbReference>
<dbReference type="InterPro" id="IPR017441">
    <property type="entry name" value="Protein_kinase_ATP_BS"/>
</dbReference>
<accession>A0A075AT71</accession>
<protein>
    <submittedName>
        <fullName evidence="7">Kinase-like protein</fullName>
    </submittedName>
    <submittedName>
        <fullName evidence="6">Protein kinase, catalytic domain-containing protein</fullName>
    </submittedName>
</protein>
<evidence type="ECO:0000259" key="5">
    <source>
        <dbReference type="PROSITE" id="PS50011"/>
    </source>
</evidence>
<dbReference type="Pfam" id="PF00069">
    <property type="entry name" value="Pkinase"/>
    <property type="match status" value="1"/>
</dbReference>
<keyword evidence="6" id="KW-0808">Transferase</keyword>
<evidence type="ECO:0000256" key="2">
    <source>
        <dbReference type="ARBA" id="ARBA00022840"/>
    </source>
</evidence>
<dbReference type="OMA" id="PENWSHH"/>
<evidence type="ECO:0000313" key="7">
    <source>
        <dbReference type="EMBL" id="RKP19516.1"/>
    </source>
</evidence>
<keyword evidence="6" id="KW-0418">Kinase</keyword>
<dbReference type="EMBL" id="ML005210">
    <property type="protein sequence ID" value="RKP19516.1"/>
    <property type="molecule type" value="Genomic_DNA"/>
</dbReference>
<gene>
    <name evidence="6" type="ORF">O9G_003231</name>
    <name evidence="7" type="ORF">ROZALSC1DRAFT_28898</name>
</gene>
<name>A0A075AT71_ROZAC</name>
<keyword evidence="2 3" id="KW-0067">ATP-binding</keyword>
<keyword evidence="1 3" id="KW-0547">Nucleotide-binding</keyword>
<dbReference type="Proteomes" id="UP000030755">
    <property type="component" value="Unassembled WGS sequence"/>
</dbReference>
<dbReference type="InterPro" id="IPR008271">
    <property type="entry name" value="Ser/Thr_kinase_AS"/>
</dbReference>
<dbReference type="InterPro" id="IPR011009">
    <property type="entry name" value="Kinase-like_dom_sf"/>
</dbReference>
<dbReference type="InterPro" id="IPR000719">
    <property type="entry name" value="Prot_kinase_dom"/>
</dbReference>